<reference evidence="2 3" key="2">
    <citation type="journal article" date="2021" name="Int. J. Food Microbiol.">
        <title>Safety demonstration of a microbial species for use in the food chain: Weissella confusa.</title>
        <authorList>
            <person name="Bourdichon F."/>
            <person name="Patrone V."/>
            <person name="Fontana A."/>
            <person name="Milani G."/>
            <person name="Morelli L."/>
        </authorList>
    </citation>
    <scope>NUCLEOTIDE SEQUENCE [LARGE SCALE GENOMIC DNA]</scope>
    <source>
        <strain evidence="1">CCUG 30943</strain>
        <strain evidence="2 3">CCUG 43002</strain>
    </source>
</reference>
<evidence type="ECO:0000313" key="3">
    <source>
        <dbReference type="Proteomes" id="UP000728106"/>
    </source>
</evidence>
<reference evidence="2" key="1">
    <citation type="submission" date="2020-02" db="EMBL/GenBank/DDBJ databases">
        <authorList>
            <person name="Fontana A."/>
            <person name="Patrone V."/>
            <person name="Morelli L."/>
        </authorList>
    </citation>
    <scope>NUCLEOTIDE SEQUENCE</scope>
    <source>
        <strain evidence="1">CCUG 30943</strain>
        <strain evidence="2">CCUG 43002</strain>
    </source>
</reference>
<gene>
    <name evidence="2" type="ORF">HAU20_05815</name>
    <name evidence="1" type="ORF">HAU43_04010</name>
</gene>
<proteinExistence type="predicted"/>
<dbReference type="GeneID" id="57977853"/>
<accession>A0A4Z0RMM2</accession>
<comment type="caution">
    <text evidence="2">The sequence shown here is derived from an EMBL/GenBank/DDBJ whole genome shotgun (WGS) entry which is preliminary data.</text>
</comment>
<dbReference type="Proteomes" id="UP000728106">
    <property type="component" value="Unassembled WGS sequence"/>
</dbReference>
<dbReference type="RefSeq" id="WP_003609839.1">
    <property type="nucleotide sequence ID" value="NZ_CP027563.1"/>
</dbReference>
<sequence>MPEKITITLSEETANALPELFGTTDLSAGIAKYLDSLVENAKAPKKPAKAQHRFKQDFADVPFFIDYNGAKATVTWRKRDEMVIAAGATLQTDMPLNKDGSVGFAQRFALTLREEHADAISNGHTTKDVVLKSANEVGHFLYFAGTNTWLQLKDAQGRTLNEISRA</sequence>
<evidence type="ECO:0000313" key="1">
    <source>
        <dbReference type="EMBL" id="MBJ7632253.1"/>
    </source>
</evidence>
<dbReference type="AlphaFoldDB" id="A0A4Z0RMM2"/>
<keyword evidence="3" id="KW-1185">Reference proteome</keyword>
<protein>
    <submittedName>
        <fullName evidence="2">Uncharacterized protein</fullName>
    </submittedName>
</protein>
<name>A0A4Z0RMM2_WEICO</name>
<dbReference type="EMBL" id="JAAOCX010000004">
    <property type="protein sequence ID" value="MBJ7632253.1"/>
    <property type="molecule type" value="Genomic_DNA"/>
</dbReference>
<dbReference type="Proteomes" id="UP000808038">
    <property type="component" value="Unassembled WGS sequence"/>
</dbReference>
<organism evidence="2 3">
    <name type="scientific">Weissella confusa</name>
    <name type="common">Lactobacillus confusus</name>
    <dbReference type="NCBI Taxonomy" id="1583"/>
    <lineage>
        <taxon>Bacteria</taxon>
        <taxon>Bacillati</taxon>
        <taxon>Bacillota</taxon>
        <taxon>Bacilli</taxon>
        <taxon>Lactobacillales</taxon>
        <taxon>Lactobacillaceae</taxon>
        <taxon>Weissella</taxon>
    </lineage>
</organism>
<dbReference type="EMBL" id="JAAOCP010000006">
    <property type="protein sequence ID" value="MBJ7638903.1"/>
    <property type="molecule type" value="Genomic_DNA"/>
</dbReference>
<evidence type="ECO:0000313" key="2">
    <source>
        <dbReference type="EMBL" id="MBJ7638903.1"/>
    </source>
</evidence>